<evidence type="ECO:0000256" key="1">
    <source>
        <dbReference type="ARBA" id="ARBA00001974"/>
    </source>
</evidence>
<dbReference type="Pfam" id="PF00890">
    <property type="entry name" value="FAD_binding_2"/>
    <property type="match status" value="2"/>
</dbReference>
<keyword evidence="3" id="KW-0274">FAD</keyword>
<evidence type="ECO:0000256" key="4">
    <source>
        <dbReference type="ARBA" id="ARBA00023002"/>
    </source>
</evidence>
<evidence type="ECO:0000256" key="2">
    <source>
        <dbReference type="ARBA" id="ARBA00022630"/>
    </source>
</evidence>
<dbReference type="NCBIfam" id="TIGR01409">
    <property type="entry name" value="TAT_signal_seq"/>
    <property type="match status" value="1"/>
</dbReference>
<dbReference type="GO" id="GO:0033765">
    <property type="term" value="F:steroid dehydrogenase activity, acting on the CH-CH group of donors"/>
    <property type="evidence" value="ECO:0007669"/>
    <property type="project" value="UniProtKB-ARBA"/>
</dbReference>
<proteinExistence type="predicted"/>
<dbReference type="Gene3D" id="3.50.50.60">
    <property type="entry name" value="FAD/NAD(P)-binding domain"/>
    <property type="match status" value="1"/>
</dbReference>
<keyword evidence="2" id="KW-0285">Flavoprotein</keyword>
<reference evidence="6 7" key="1">
    <citation type="journal article" date="2018" name="Elife">
        <title>Discovery and characterization of a prevalent human gut bacterial enzyme sufficient for the inactivation of a family of plant toxins.</title>
        <authorList>
            <person name="Koppel N."/>
            <person name="Bisanz J.E."/>
            <person name="Pandelia M.E."/>
            <person name="Turnbaugh P.J."/>
            <person name="Balskus E.P."/>
        </authorList>
    </citation>
    <scope>NUCLEOTIDE SEQUENCE [LARGE SCALE GENOMIC DNA]</scope>
    <source>
        <strain evidence="6 7">OB21 GAM 11</strain>
    </source>
</reference>
<dbReference type="InterPro" id="IPR003953">
    <property type="entry name" value="FAD-dep_OxRdtase_2_FAD-bd"/>
</dbReference>
<feature type="domain" description="FAD-dependent oxidoreductase 2 FAD-binding" evidence="5">
    <location>
        <begin position="433"/>
        <end position="528"/>
    </location>
</feature>
<evidence type="ECO:0000313" key="7">
    <source>
        <dbReference type="Proteomes" id="UP000253805"/>
    </source>
</evidence>
<comment type="cofactor">
    <cofactor evidence="1">
        <name>FAD</name>
        <dbReference type="ChEBI" id="CHEBI:57692"/>
    </cofactor>
</comment>
<dbReference type="InterPro" id="IPR019546">
    <property type="entry name" value="TAT_signal_bac_arc"/>
</dbReference>
<dbReference type="InterPro" id="IPR050315">
    <property type="entry name" value="FAD-oxidoreductase_2"/>
</dbReference>
<dbReference type="SUPFAM" id="SSF56425">
    <property type="entry name" value="Succinate dehydrogenase/fumarate reductase flavoprotein, catalytic domain"/>
    <property type="match status" value="1"/>
</dbReference>
<dbReference type="Gene3D" id="3.90.700.10">
    <property type="entry name" value="Succinate dehydrogenase/fumarate reductase flavoprotein, catalytic domain"/>
    <property type="match status" value="1"/>
</dbReference>
<dbReference type="RefSeq" id="WP_114539973.1">
    <property type="nucleotide sequence ID" value="NZ_PPUT01000006.1"/>
</dbReference>
<dbReference type="AlphaFoldDB" id="A0A369P3P5"/>
<dbReference type="Proteomes" id="UP000253805">
    <property type="component" value="Unassembled WGS sequence"/>
</dbReference>
<sequence length="554" mass="59912">MEEVSRRSFLKGSALAAAGAAGAAALAGCANNDAALSETGSTPEWMPETWDYETDVLVIGYGGAGLWAGITAFDEGAQVLYLEKSPFRGGGSSSINMGQWTAPHDADAAAQFAFEAFHGQTPMEVCQAWAEEAVQNPDYADEYGLEYTLGDSPRAEYNLFTGYEEMYVGSGDGYGAGFFEAMDQHRADRGIEVLFECHDEELIQNPVTKEIVGCYTLMGTDETPKAVKASKGVILCTGGFEFNEELQAKYLKCYPMRGFYGWKYNTGDGITMAQKVGADLWHMQQVCGGDDAWFDDPEIVPGGVSVQSPTPNYIKVSRLGERWGNEEIFSPHGGWKPYANFDEEICDFDRIPSWYIFDQTSFDGGSWGGMVGGAATENGGMGIGYMTEGLDPELGGWAGWSADNKWELERGWITTGATLDELAANIAASKWDDKMDAEKLKASVARWNELCDKGADEDFGRQQLAKVETGPFYAIPLYPGICNTIGGARRNENANIVDPSGNPIPRLYSAGSFGNMNGHTYAITGGNGSENWCVGRIAGRNAAALEPWDAATEA</sequence>
<evidence type="ECO:0000313" key="6">
    <source>
        <dbReference type="EMBL" id="RDC45897.1"/>
    </source>
</evidence>
<evidence type="ECO:0000256" key="3">
    <source>
        <dbReference type="ARBA" id="ARBA00022827"/>
    </source>
</evidence>
<comment type="caution">
    <text evidence="6">The sequence shown here is derived from an EMBL/GenBank/DDBJ whole genome shotgun (WGS) entry which is preliminary data.</text>
</comment>
<dbReference type="PANTHER" id="PTHR43400">
    <property type="entry name" value="FUMARATE REDUCTASE"/>
    <property type="match status" value="1"/>
</dbReference>
<dbReference type="InterPro" id="IPR036188">
    <property type="entry name" value="FAD/NAD-bd_sf"/>
</dbReference>
<dbReference type="PROSITE" id="PS51318">
    <property type="entry name" value="TAT"/>
    <property type="match status" value="1"/>
</dbReference>
<dbReference type="InterPro" id="IPR027477">
    <property type="entry name" value="Succ_DH/fumarate_Rdtase_cat_sf"/>
</dbReference>
<dbReference type="GO" id="GO:0008202">
    <property type="term" value="P:steroid metabolic process"/>
    <property type="evidence" value="ECO:0007669"/>
    <property type="project" value="UniProtKB-ARBA"/>
</dbReference>
<keyword evidence="4" id="KW-0560">Oxidoreductase</keyword>
<accession>A0A369P3P5</accession>
<dbReference type="PROSITE" id="PS51257">
    <property type="entry name" value="PROKAR_LIPOPROTEIN"/>
    <property type="match status" value="1"/>
</dbReference>
<protein>
    <submittedName>
        <fullName evidence="6">FAD-binding dehydrogenase</fullName>
    </submittedName>
</protein>
<feature type="domain" description="FAD-dependent oxidoreductase 2 FAD-binding" evidence="5">
    <location>
        <begin position="55"/>
        <end position="285"/>
    </location>
</feature>
<dbReference type="InterPro" id="IPR006311">
    <property type="entry name" value="TAT_signal"/>
</dbReference>
<organism evidence="6 7">
    <name type="scientific">Adlercreutzia equolifaciens subsp. celatus</name>
    <dbReference type="NCBI Taxonomy" id="394340"/>
    <lineage>
        <taxon>Bacteria</taxon>
        <taxon>Bacillati</taxon>
        <taxon>Actinomycetota</taxon>
        <taxon>Coriobacteriia</taxon>
        <taxon>Eggerthellales</taxon>
        <taxon>Eggerthellaceae</taxon>
        <taxon>Adlercreutzia</taxon>
    </lineage>
</organism>
<dbReference type="PANTHER" id="PTHR43400:SF10">
    <property type="entry name" value="3-OXOSTEROID 1-DEHYDROGENASE"/>
    <property type="match status" value="1"/>
</dbReference>
<dbReference type="SUPFAM" id="SSF51905">
    <property type="entry name" value="FAD/NAD(P)-binding domain"/>
    <property type="match status" value="1"/>
</dbReference>
<name>A0A369P3P5_9ACTN</name>
<gene>
    <name evidence="6" type="ORF">C1850_03560</name>
</gene>
<evidence type="ECO:0000259" key="5">
    <source>
        <dbReference type="Pfam" id="PF00890"/>
    </source>
</evidence>
<dbReference type="EMBL" id="PPUT01000006">
    <property type="protein sequence ID" value="RDC45897.1"/>
    <property type="molecule type" value="Genomic_DNA"/>
</dbReference>